<protein>
    <submittedName>
        <fullName evidence="1">Uncharacterized protein</fullName>
    </submittedName>
</protein>
<reference evidence="1" key="1">
    <citation type="submission" date="2014-09" db="EMBL/GenBank/DDBJ databases">
        <authorList>
            <person name="Magalhaes I.L.F."/>
            <person name="Oliveira U."/>
            <person name="Santos F.R."/>
            <person name="Vidigal T.H.D.A."/>
            <person name="Brescovit A.D."/>
            <person name="Santos A.J."/>
        </authorList>
    </citation>
    <scope>NUCLEOTIDE SEQUENCE</scope>
    <source>
        <tissue evidence="1">Shoot tissue taken approximately 20 cm above the soil surface</tissue>
    </source>
</reference>
<name>A0A0A9FU57_ARUDO</name>
<reference evidence="1" key="2">
    <citation type="journal article" date="2015" name="Data Brief">
        <title>Shoot transcriptome of the giant reed, Arundo donax.</title>
        <authorList>
            <person name="Barrero R.A."/>
            <person name="Guerrero F.D."/>
            <person name="Moolhuijzen P."/>
            <person name="Goolsby J.A."/>
            <person name="Tidwell J."/>
            <person name="Bellgard S.E."/>
            <person name="Bellgard M.I."/>
        </authorList>
    </citation>
    <scope>NUCLEOTIDE SEQUENCE</scope>
    <source>
        <tissue evidence="1">Shoot tissue taken approximately 20 cm above the soil surface</tissue>
    </source>
</reference>
<dbReference type="EMBL" id="GBRH01183127">
    <property type="protein sequence ID" value="JAE14769.1"/>
    <property type="molecule type" value="Transcribed_RNA"/>
</dbReference>
<dbReference type="AlphaFoldDB" id="A0A0A9FU57"/>
<evidence type="ECO:0000313" key="1">
    <source>
        <dbReference type="EMBL" id="JAE14769.1"/>
    </source>
</evidence>
<proteinExistence type="predicted"/>
<organism evidence="1">
    <name type="scientific">Arundo donax</name>
    <name type="common">Giant reed</name>
    <name type="synonym">Donax arundinaceus</name>
    <dbReference type="NCBI Taxonomy" id="35708"/>
    <lineage>
        <taxon>Eukaryota</taxon>
        <taxon>Viridiplantae</taxon>
        <taxon>Streptophyta</taxon>
        <taxon>Embryophyta</taxon>
        <taxon>Tracheophyta</taxon>
        <taxon>Spermatophyta</taxon>
        <taxon>Magnoliopsida</taxon>
        <taxon>Liliopsida</taxon>
        <taxon>Poales</taxon>
        <taxon>Poaceae</taxon>
        <taxon>PACMAD clade</taxon>
        <taxon>Arundinoideae</taxon>
        <taxon>Arundineae</taxon>
        <taxon>Arundo</taxon>
    </lineage>
</organism>
<accession>A0A0A9FU57</accession>
<sequence>MLFLQLPKGNASFGAMNQFQRTSWFEQCYCLICSWVNSLASVVYWLICVTGIKVMGKRRPQQFRFLEDVK</sequence>